<dbReference type="SUPFAM" id="SSF53474">
    <property type="entry name" value="alpha/beta-Hydrolases"/>
    <property type="match status" value="1"/>
</dbReference>
<dbReference type="OrthoDB" id="408373at2759"/>
<sequence>MSLNLEDAVDLLRSPRALGALACVASVVLLARSALAFEPPRPITIAPAIDEVSSNHLVDRLRVKYPKDIYPNGSSFHTPWGKVQYWVMGESGPKVVLVHGLSIPAPVWLKIAPELVRRGYQVLLYDIFGRGYTAAPDVPYTPALYTTQLALLLQHLKWPKAKVVGLSMASCTITAAFAADHPHLVDGHIALIAPVGLMQPEDFPSKMILGSSELVQTFWNSSLIREDSSTVIAGAAGFDELVALQAAVLPGFARALGSSLRDGPLTGLEWAYTRAASTGVKVLHIHGVQDVDVDFKKTSETIAALIPQSKLVKLDGAGHDLCYDEYAGRVADALDAFLRDA</sequence>
<accession>A0A166MSC6</accession>
<evidence type="ECO:0000313" key="2">
    <source>
        <dbReference type="EMBL" id="KZV78343.1"/>
    </source>
</evidence>
<keyword evidence="2" id="KW-0378">Hydrolase</keyword>
<dbReference type="InParanoid" id="A0A166MSC6"/>
<dbReference type="STRING" id="1314781.A0A166MSC6"/>
<dbReference type="Gene3D" id="3.40.50.1820">
    <property type="entry name" value="alpha/beta hydrolase"/>
    <property type="match status" value="1"/>
</dbReference>
<dbReference type="AlphaFoldDB" id="A0A166MSC6"/>
<feature type="domain" description="AB hydrolase-1" evidence="1">
    <location>
        <begin position="95"/>
        <end position="325"/>
    </location>
</feature>
<dbReference type="Pfam" id="PF00561">
    <property type="entry name" value="Abhydrolase_1"/>
    <property type="match status" value="1"/>
</dbReference>
<dbReference type="InterPro" id="IPR050471">
    <property type="entry name" value="AB_hydrolase"/>
</dbReference>
<name>A0A166MSC6_EXIGL</name>
<dbReference type="GO" id="GO:0016787">
    <property type="term" value="F:hydrolase activity"/>
    <property type="evidence" value="ECO:0007669"/>
    <property type="project" value="UniProtKB-KW"/>
</dbReference>
<organism evidence="2 3">
    <name type="scientific">Exidia glandulosa HHB12029</name>
    <dbReference type="NCBI Taxonomy" id="1314781"/>
    <lineage>
        <taxon>Eukaryota</taxon>
        <taxon>Fungi</taxon>
        <taxon>Dikarya</taxon>
        <taxon>Basidiomycota</taxon>
        <taxon>Agaricomycotina</taxon>
        <taxon>Agaricomycetes</taxon>
        <taxon>Auriculariales</taxon>
        <taxon>Exidiaceae</taxon>
        <taxon>Exidia</taxon>
    </lineage>
</organism>
<keyword evidence="3" id="KW-1185">Reference proteome</keyword>
<protein>
    <submittedName>
        <fullName evidence="2">Alpha/beta-hydrolase</fullName>
    </submittedName>
</protein>
<dbReference type="InterPro" id="IPR000073">
    <property type="entry name" value="AB_hydrolase_1"/>
</dbReference>
<evidence type="ECO:0000313" key="3">
    <source>
        <dbReference type="Proteomes" id="UP000077266"/>
    </source>
</evidence>
<dbReference type="EMBL" id="KV426941">
    <property type="protein sequence ID" value="KZV78343.1"/>
    <property type="molecule type" value="Genomic_DNA"/>
</dbReference>
<dbReference type="PANTHER" id="PTHR43433:SF5">
    <property type="entry name" value="AB HYDROLASE-1 DOMAIN-CONTAINING PROTEIN"/>
    <property type="match status" value="1"/>
</dbReference>
<dbReference type="PANTHER" id="PTHR43433">
    <property type="entry name" value="HYDROLASE, ALPHA/BETA FOLD FAMILY PROTEIN"/>
    <property type="match status" value="1"/>
</dbReference>
<reference evidence="2 3" key="1">
    <citation type="journal article" date="2016" name="Mol. Biol. Evol.">
        <title>Comparative Genomics of Early-Diverging Mushroom-Forming Fungi Provides Insights into the Origins of Lignocellulose Decay Capabilities.</title>
        <authorList>
            <person name="Nagy L.G."/>
            <person name="Riley R."/>
            <person name="Tritt A."/>
            <person name="Adam C."/>
            <person name="Daum C."/>
            <person name="Floudas D."/>
            <person name="Sun H."/>
            <person name="Yadav J.S."/>
            <person name="Pangilinan J."/>
            <person name="Larsson K.H."/>
            <person name="Matsuura K."/>
            <person name="Barry K."/>
            <person name="Labutti K."/>
            <person name="Kuo R."/>
            <person name="Ohm R.A."/>
            <person name="Bhattacharya S.S."/>
            <person name="Shirouzu T."/>
            <person name="Yoshinaga Y."/>
            <person name="Martin F.M."/>
            <person name="Grigoriev I.V."/>
            <person name="Hibbett D.S."/>
        </authorList>
    </citation>
    <scope>NUCLEOTIDE SEQUENCE [LARGE SCALE GENOMIC DNA]</scope>
    <source>
        <strain evidence="2 3">HHB12029</strain>
    </source>
</reference>
<dbReference type="Proteomes" id="UP000077266">
    <property type="component" value="Unassembled WGS sequence"/>
</dbReference>
<dbReference type="InterPro" id="IPR029058">
    <property type="entry name" value="AB_hydrolase_fold"/>
</dbReference>
<evidence type="ECO:0000259" key="1">
    <source>
        <dbReference type="Pfam" id="PF00561"/>
    </source>
</evidence>
<gene>
    <name evidence="2" type="ORF">EXIGLDRAFT_634144</name>
</gene>
<proteinExistence type="predicted"/>